<evidence type="ECO:0000313" key="1">
    <source>
        <dbReference type="EMBL" id="XDQ66735.1"/>
    </source>
</evidence>
<dbReference type="AlphaFoldDB" id="A0AB39SE90"/>
<organism evidence="1">
    <name type="scientific">Streptomyces sp. R35</name>
    <dbReference type="NCBI Taxonomy" id="3238630"/>
    <lineage>
        <taxon>Bacteria</taxon>
        <taxon>Bacillati</taxon>
        <taxon>Actinomycetota</taxon>
        <taxon>Actinomycetes</taxon>
        <taxon>Kitasatosporales</taxon>
        <taxon>Streptomycetaceae</taxon>
        <taxon>Streptomyces</taxon>
    </lineage>
</organism>
<gene>
    <name evidence="1" type="ORF">AB5J50_41125</name>
</gene>
<reference evidence="1" key="1">
    <citation type="submission" date="2024-07" db="EMBL/GenBank/DDBJ databases">
        <authorList>
            <person name="Yu S.T."/>
        </authorList>
    </citation>
    <scope>NUCLEOTIDE SEQUENCE</scope>
    <source>
        <strain evidence="1">R35</strain>
    </source>
</reference>
<dbReference type="EMBL" id="CP163440">
    <property type="protein sequence ID" value="XDQ66735.1"/>
    <property type="molecule type" value="Genomic_DNA"/>
</dbReference>
<proteinExistence type="predicted"/>
<name>A0AB39SE90_9ACTN</name>
<dbReference type="RefSeq" id="WP_369263719.1">
    <property type="nucleotide sequence ID" value="NZ_CP163440.1"/>
</dbReference>
<sequence length="117" mass="13369">MSIYGSRQRLWQVVAHFDDWMRLHESCRYRNGCQRGQAAWQRAAGLVEYVGALRLHAEGLPPGPAREEAEAWIAWAESHVQRLNPLNGSPSLAEIPEPRTEDLKPFMHGWSPYGPTY</sequence>
<accession>A0AB39SE90</accession>
<protein>
    <submittedName>
        <fullName evidence="1">Uncharacterized protein</fullName>
    </submittedName>
</protein>